<dbReference type="STRING" id="1229909.NSED_08595"/>
<dbReference type="HOGENOM" id="CLU_023845_4_0_2"/>
<dbReference type="Gene3D" id="3.90.550.10">
    <property type="entry name" value="Spore Coat Polysaccharide Biosynthesis Protein SpsA, Chain A"/>
    <property type="match status" value="1"/>
</dbReference>
<comment type="similarity">
    <text evidence="1">Belongs to the glycosyltransferase 2 family.</text>
</comment>
<dbReference type="GO" id="GO:0016757">
    <property type="term" value="F:glycosyltransferase activity"/>
    <property type="evidence" value="ECO:0007669"/>
    <property type="project" value="UniProtKB-KW"/>
</dbReference>
<gene>
    <name evidence="6" type="ORF">NSED_08595</name>
</gene>
<keyword evidence="3 6" id="KW-0808">Transferase</keyword>
<keyword evidence="4" id="KW-1133">Transmembrane helix</keyword>
<evidence type="ECO:0000256" key="1">
    <source>
        <dbReference type="ARBA" id="ARBA00006739"/>
    </source>
</evidence>
<feature type="transmembrane region" description="Helical" evidence="4">
    <location>
        <begin position="239"/>
        <end position="258"/>
    </location>
</feature>
<dbReference type="GeneID" id="13698482"/>
<proteinExistence type="inferred from homology"/>
<dbReference type="SUPFAM" id="SSF53448">
    <property type="entry name" value="Nucleotide-diphospho-sugar transferases"/>
    <property type="match status" value="1"/>
</dbReference>
<evidence type="ECO:0000259" key="5">
    <source>
        <dbReference type="Pfam" id="PF00535"/>
    </source>
</evidence>
<dbReference type="Proteomes" id="UP000006100">
    <property type="component" value="Chromosome"/>
</dbReference>
<dbReference type="PANTHER" id="PTHR43179:SF12">
    <property type="entry name" value="GALACTOFURANOSYLTRANSFERASE GLFT2"/>
    <property type="match status" value="1"/>
</dbReference>
<name>K0BGY0_9ARCH</name>
<reference evidence="6 7" key="1">
    <citation type="journal article" date="2012" name="J. Bacteriol.">
        <title>Draft Genome Sequence of an Ammonia-Oxidizing Archaeon, "Candidatus Nitrosopumilus sediminis" AR2, from Svalbard in the Arctic Circle.</title>
        <authorList>
            <person name="Park S.J."/>
            <person name="Kim J.G."/>
            <person name="Jung M.Y."/>
            <person name="Kim S.J."/>
            <person name="Cha I.T."/>
            <person name="Ghai R."/>
            <person name="Martin-Cuadrado A.B."/>
            <person name="Rodriguez-Valera F."/>
            <person name="Rhee S.K."/>
        </authorList>
    </citation>
    <scope>NUCLEOTIDE SEQUENCE [LARGE SCALE GENOMIC DNA]</scope>
    <source>
        <strain evidence="6 7">AR2</strain>
    </source>
</reference>
<dbReference type="PANTHER" id="PTHR43179">
    <property type="entry name" value="RHAMNOSYLTRANSFERASE WBBL"/>
    <property type="match status" value="1"/>
</dbReference>
<keyword evidence="4" id="KW-0812">Transmembrane</keyword>
<keyword evidence="2" id="KW-0328">Glycosyltransferase</keyword>
<protein>
    <submittedName>
        <fullName evidence="6">Putative glycosyltransferase</fullName>
    </submittedName>
</protein>
<dbReference type="InterPro" id="IPR029044">
    <property type="entry name" value="Nucleotide-diphossugar_trans"/>
</dbReference>
<evidence type="ECO:0000256" key="4">
    <source>
        <dbReference type="SAM" id="Phobius"/>
    </source>
</evidence>
<evidence type="ECO:0000313" key="7">
    <source>
        <dbReference type="Proteomes" id="UP000006100"/>
    </source>
</evidence>
<dbReference type="EMBL" id="CP003843">
    <property type="protein sequence ID" value="AFS83511.1"/>
    <property type="molecule type" value="Genomic_DNA"/>
</dbReference>
<dbReference type="InterPro" id="IPR001173">
    <property type="entry name" value="Glyco_trans_2-like"/>
</dbReference>
<accession>K0BGY0</accession>
<keyword evidence="4" id="KW-0472">Membrane</keyword>
<feature type="domain" description="Glycosyltransferase 2-like" evidence="5">
    <location>
        <begin position="5"/>
        <end position="173"/>
    </location>
</feature>
<evidence type="ECO:0000256" key="3">
    <source>
        <dbReference type="ARBA" id="ARBA00022679"/>
    </source>
</evidence>
<dbReference type="Pfam" id="PF00535">
    <property type="entry name" value="Glycos_transf_2"/>
    <property type="match status" value="1"/>
</dbReference>
<sequence>MPFVSIIIVNWNAKNYLKGCIDSLLSQSFTDQEIILVDNASSDDSVDFVKKNYPQVKIIQNTENVGFAEGNNIGIKNSSGKIVALFNPDAVAEKDWLHILVNVVQDKPNIAAVTGKMYYLGDKYGKDAVFCTWSKIDHLSANPTNFHDDEPVSKVDYLSGAAMLVRRDVLDKIGLMDKDYFLYFEETDLCARMIRAGYDLMYIPSAIVWHAVSPLSNSENKVYYMERSRIRFALKNFDSLYAISFLFIFLGETFFIIFRDIKNRNFSRTKTRLRAIMWNLSNFKNTLRARRKHLSILAKNGTVQSYNKNLPLRSVKTK</sequence>
<dbReference type="OrthoDB" id="46222at2157"/>
<dbReference type="eggNOG" id="arCOG01383">
    <property type="taxonomic scope" value="Archaea"/>
</dbReference>
<dbReference type="PATRIC" id="fig|1229909.8.peg.1883"/>
<dbReference type="CDD" id="cd04186">
    <property type="entry name" value="GT_2_like_c"/>
    <property type="match status" value="1"/>
</dbReference>
<organism evidence="6 7">
    <name type="scientific">Candidatus Nitrosopumilus sediminis</name>
    <dbReference type="NCBI Taxonomy" id="1229909"/>
    <lineage>
        <taxon>Archaea</taxon>
        <taxon>Nitrososphaerota</taxon>
        <taxon>Nitrososphaeria</taxon>
        <taxon>Nitrosopumilales</taxon>
        <taxon>Nitrosopumilaceae</taxon>
        <taxon>Nitrosopumilus</taxon>
    </lineage>
</organism>
<dbReference type="RefSeq" id="WP_014965878.1">
    <property type="nucleotide sequence ID" value="NC_018656.1"/>
</dbReference>
<evidence type="ECO:0000256" key="2">
    <source>
        <dbReference type="ARBA" id="ARBA00022676"/>
    </source>
</evidence>
<dbReference type="AlphaFoldDB" id="K0BGY0"/>
<dbReference type="KEGG" id="nir:NSED_08595"/>
<keyword evidence="7" id="KW-1185">Reference proteome</keyword>
<evidence type="ECO:0000313" key="6">
    <source>
        <dbReference type="EMBL" id="AFS83511.1"/>
    </source>
</evidence>